<keyword evidence="2" id="KW-1185">Reference proteome</keyword>
<sequence length="300" mass="32288">MGGQTIIQIHENTLLLEKHTSKERRSGRLLMGLAVLLYSAAHFGYRKLAEEGFGPHEVILFRSLVATGACIVLGRVLRVPHAVIGPRGSRLFLFVRGGLGLIGLLLFLASLEVLPQSDAVTLSFLSPFISVVMAHLFLKESLSGVSLMSTILGFVGVAGVYRPEFLNSTANITMPGLLLAVLSSLANVGSTVLIRKTGKGTHFLHLLGYFSILPVFPAITLCLLQTESLMSRVSLQHCGWGLAASLASLSGNILFTLSLQRERVAVVTNFAFLPVLFDACLSFPLSTLAILLSIFFATHT</sequence>
<gene>
    <name evidence="1" type="ORF">DSO57_1018763</name>
</gene>
<name>A0ACC2TRT2_9FUNG</name>
<reference evidence="1" key="1">
    <citation type="submission" date="2022-04" db="EMBL/GenBank/DDBJ databases">
        <title>Genome of the entomopathogenic fungus Entomophthora muscae.</title>
        <authorList>
            <person name="Elya C."/>
            <person name="Lovett B.R."/>
            <person name="Lee E."/>
            <person name="Macias A.M."/>
            <person name="Hajek A.E."/>
            <person name="De Bivort B.L."/>
            <person name="Kasson M.T."/>
            <person name="De Fine Licht H.H."/>
            <person name="Stajich J.E."/>
        </authorList>
    </citation>
    <scope>NUCLEOTIDE SEQUENCE</scope>
    <source>
        <strain evidence="1">Berkeley</strain>
    </source>
</reference>
<evidence type="ECO:0000313" key="1">
    <source>
        <dbReference type="EMBL" id="KAJ9077221.1"/>
    </source>
</evidence>
<accession>A0ACC2TRT2</accession>
<dbReference type="EMBL" id="QTSX02002212">
    <property type="protein sequence ID" value="KAJ9077221.1"/>
    <property type="molecule type" value="Genomic_DNA"/>
</dbReference>
<evidence type="ECO:0000313" key="2">
    <source>
        <dbReference type="Proteomes" id="UP001165960"/>
    </source>
</evidence>
<proteinExistence type="predicted"/>
<protein>
    <submittedName>
        <fullName evidence="1">Uncharacterized protein</fullName>
    </submittedName>
</protein>
<dbReference type="Proteomes" id="UP001165960">
    <property type="component" value="Unassembled WGS sequence"/>
</dbReference>
<comment type="caution">
    <text evidence="1">The sequence shown here is derived from an EMBL/GenBank/DDBJ whole genome shotgun (WGS) entry which is preliminary data.</text>
</comment>
<organism evidence="1 2">
    <name type="scientific">Entomophthora muscae</name>
    <dbReference type="NCBI Taxonomy" id="34485"/>
    <lineage>
        <taxon>Eukaryota</taxon>
        <taxon>Fungi</taxon>
        <taxon>Fungi incertae sedis</taxon>
        <taxon>Zoopagomycota</taxon>
        <taxon>Entomophthoromycotina</taxon>
        <taxon>Entomophthoromycetes</taxon>
        <taxon>Entomophthorales</taxon>
        <taxon>Entomophthoraceae</taxon>
        <taxon>Entomophthora</taxon>
    </lineage>
</organism>